<keyword evidence="1" id="KW-0732">Signal</keyword>
<dbReference type="EMBL" id="QWIV01000014">
    <property type="protein sequence ID" value="RMZ58560.1"/>
    <property type="molecule type" value="Genomic_DNA"/>
</dbReference>
<dbReference type="PROSITE" id="PS51257">
    <property type="entry name" value="PROKAR_LIPOPROTEIN"/>
    <property type="match status" value="1"/>
</dbReference>
<evidence type="ECO:0000313" key="2">
    <source>
        <dbReference type="EMBL" id="RMZ58560.1"/>
    </source>
</evidence>
<organism evidence="2 3">
    <name type="scientific">Chryseobacterium nematophagum</name>
    <dbReference type="NCBI Taxonomy" id="2305228"/>
    <lineage>
        <taxon>Bacteria</taxon>
        <taxon>Pseudomonadati</taxon>
        <taxon>Bacteroidota</taxon>
        <taxon>Flavobacteriia</taxon>
        <taxon>Flavobacteriales</taxon>
        <taxon>Weeksellaceae</taxon>
        <taxon>Chryseobacterium group</taxon>
        <taxon>Chryseobacterium</taxon>
    </lineage>
</organism>
<comment type="caution">
    <text evidence="2">The sequence shown here is derived from an EMBL/GenBank/DDBJ whole genome shotgun (WGS) entry which is preliminary data.</text>
</comment>
<dbReference type="RefSeq" id="WP_122547710.1">
    <property type="nucleotide sequence ID" value="NZ_QWIV01000014.1"/>
</dbReference>
<feature type="chain" id="PRO_5018271589" evidence="1">
    <location>
        <begin position="23"/>
        <end position="345"/>
    </location>
</feature>
<dbReference type="Gene3D" id="2.60.40.3040">
    <property type="match status" value="1"/>
</dbReference>
<feature type="signal peptide" evidence="1">
    <location>
        <begin position="1"/>
        <end position="22"/>
    </location>
</feature>
<evidence type="ECO:0000313" key="3">
    <source>
        <dbReference type="Proteomes" id="UP000267524"/>
    </source>
</evidence>
<dbReference type="Proteomes" id="UP000267524">
    <property type="component" value="Unassembled WGS sequence"/>
</dbReference>
<protein>
    <submittedName>
        <fullName evidence="2">Uncharacterized protein</fullName>
    </submittedName>
</protein>
<reference evidence="2 3" key="1">
    <citation type="submission" date="2018-08" db="EMBL/GenBank/DDBJ databases">
        <title>Chryseobacterium nematophagum: a novel matrix digesting pathogen of nematodes.</title>
        <authorList>
            <person name="Page A."/>
            <person name="Roberts M."/>
            <person name="Felix M.-A."/>
            <person name="Weir W."/>
        </authorList>
    </citation>
    <scope>NUCLEOTIDE SEQUENCE [LARGE SCALE GENOMIC DNA]</scope>
    <source>
        <strain evidence="2 3">JUb275</strain>
    </source>
</reference>
<sequence length="345" mass="38686">MIKTNYLVGCLSVALLLTSCRADDASENDNKIVNSTEAKSDLIVEAKGFEQFAKDNGLKLVASFPMKNKEYAKAEAENFTFNTIKEKVTSDHLTQLGLTEHRLMDYARQDVDHALYIDGITINDYKTSGAYSEFNLAERYDWKTYIETGNPLISSVNSSDADNVKVIMSGTEVVAGTSGNPNYEKSIEYTQESVLRKTIDINAGLKTGTEFGIYGQGVKVEIALENKNSKTTETKDINKLTEKITYSIPANKKIAIYMIQTIKKREIEYKVPVFFSGAICINYSTPVDGSHFASFYAEQFFRDLDLKQVGTVSQELYTDVKVFIKELNLNEKAPDIKTVFNLNKK</sequence>
<keyword evidence="3" id="KW-1185">Reference proteome</keyword>
<accession>A0A3M7L9A7</accession>
<evidence type="ECO:0000256" key="1">
    <source>
        <dbReference type="SAM" id="SignalP"/>
    </source>
</evidence>
<name>A0A3M7L9A7_9FLAO</name>
<gene>
    <name evidence="2" type="ORF">D1632_13200</name>
</gene>
<dbReference type="AlphaFoldDB" id="A0A3M7L9A7"/>
<proteinExistence type="predicted"/>
<dbReference type="Gene3D" id="3.10.290.50">
    <property type="match status" value="1"/>
</dbReference>
<dbReference type="Gene3D" id="2.60.40.4280">
    <property type="match status" value="1"/>
</dbReference>